<gene>
    <name evidence="9" type="ORF">LSAT_V11C300125170</name>
</gene>
<dbReference type="InterPro" id="IPR011009">
    <property type="entry name" value="Kinase-like_dom_sf"/>
</dbReference>
<dbReference type="Gene3D" id="1.10.510.10">
    <property type="entry name" value="Transferase(Phosphotransferase) domain 1"/>
    <property type="match status" value="1"/>
</dbReference>
<dbReference type="InterPro" id="IPR033128">
    <property type="entry name" value="Adenylosuccin_syn_Lys_AS"/>
</dbReference>
<protein>
    <recommendedName>
        <fullName evidence="11">Adenylosuccinate synthase</fullName>
    </recommendedName>
</protein>
<comment type="caution">
    <text evidence="9">The sequence shown here is derived from an EMBL/GenBank/DDBJ whole genome shotgun (WGS) entry which is preliminary data.</text>
</comment>
<proteinExistence type="predicted"/>
<reference evidence="9 10" key="1">
    <citation type="journal article" date="2017" name="Nat. Commun.">
        <title>Genome assembly with in vitro proximity ligation data and whole-genome triplication in lettuce.</title>
        <authorList>
            <person name="Reyes-Chin-Wo S."/>
            <person name="Wang Z."/>
            <person name="Yang X."/>
            <person name="Kozik A."/>
            <person name="Arikit S."/>
            <person name="Song C."/>
            <person name="Xia L."/>
            <person name="Froenicke L."/>
            <person name="Lavelle D.O."/>
            <person name="Truco M.J."/>
            <person name="Xia R."/>
            <person name="Zhu S."/>
            <person name="Xu C."/>
            <person name="Xu H."/>
            <person name="Xu X."/>
            <person name="Cox K."/>
            <person name="Korf I."/>
            <person name="Meyers B.C."/>
            <person name="Michelmore R.W."/>
        </authorList>
    </citation>
    <scope>NUCLEOTIDE SEQUENCE [LARGE SCALE GENOMIC DNA]</scope>
    <source>
        <strain evidence="10">cv. Salinas</strain>
        <tissue evidence="9">Seedlings</tissue>
    </source>
</reference>
<keyword evidence="4" id="KW-0658">Purine biosynthesis</keyword>
<dbReference type="InterPro" id="IPR042110">
    <property type="entry name" value="Adenylosuccinate_synth_dom2"/>
</dbReference>
<evidence type="ECO:0008006" key="11">
    <source>
        <dbReference type="Google" id="ProtNLM"/>
    </source>
</evidence>
<dbReference type="GO" id="GO:0046040">
    <property type="term" value="P:IMP metabolic process"/>
    <property type="evidence" value="ECO:0000318"/>
    <property type="project" value="GO_Central"/>
</dbReference>
<evidence type="ECO:0000256" key="8">
    <source>
        <dbReference type="SAM" id="Phobius"/>
    </source>
</evidence>
<keyword evidence="6" id="KW-0342">GTP-binding</keyword>
<dbReference type="InterPro" id="IPR001114">
    <property type="entry name" value="Adenylosuccinate_synthetase"/>
</dbReference>
<evidence type="ECO:0000256" key="3">
    <source>
        <dbReference type="ARBA" id="ARBA00022741"/>
    </source>
</evidence>
<dbReference type="PANTHER" id="PTHR11846:SF15">
    <property type="entry name" value="ADENYLOSUCCINATE SYNTHETASE, CHLOROPLASTIC"/>
    <property type="match status" value="1"/>
</dbReference>
<keyword evidence="8" id="KW-0472">Membrane</keyword>
<dbReference type="SUPFAM" id="SSF52540">
    <property type="entry name" value="P-loop containing nucleoside triphosphate hydrolases"/>
    <property type="match status" value="1"/>
</dbReference>
<evidence type="ECO:0000313" key="10">
    <source>
        <dbReference type="Proteomes" id="UP000235145"/>
    </source>
</evidence>
<dbReference type="SMART" id="SM00788">
    <property type="entry name" value="Adenylsucc_synt"/>
    <property type="match status" value="1"/>
</dbReference>
<evidence type="ECO:0000256" key="7">
    <source>
        <dbReference type="PROSITE-ProRule" id="PRU10134"/>
    </source>
</evidence>
<dbReference type="SUPFAM" id="SSF56112">
    <property type="entry name" value="Protein kinase-like (PK-like)"/>
    <property type="match status" value="1"/>
</dbReference>
<evidence type="ECO:0000256" key="4">
    <source>
        <dbReference type="ARBA" id="ARBA00022755"/>
    </source>
</evidence>
<dbReference type="EMBL" id="NBSK02000003">
    <property type="protein sequence ID" value="KAJ0215352.1"/>
    <property type="molecule type" value="Genomic_DNA"/>
</dbReference>
<sequence>MGCKGRILISDRAHLLFDYHQEIDGLREYELSKSFVGTSKRGIGPCYSSKVIRNGIRVCDVKHMDTFPDKLDLSFQWFVIYLISCLWIILPGSGYMSPKYIINGHFSTKFDVYNFGLLPLEIINGKNWGFQHPDHNLSLLSHLYELQHVLNSHCLLQRLEGYLCLFHRNGYSLAQCLLKTSYL</sequence>
<dbReference type="GO" id="GO:0004019">
    <property type="term" value="F:adenylosuccinate synthase activity"/>
    <property type="evidence" value="ECO:0000318"/>
    <property type="project" value="GO_Central"/>
</dbReference>
<dbReference type="Proteomes" id="UP000235145">
    <property type="component" value="Unassembled WGS sequence"/>
</dbReference>
<dbReference type="PROSITE" id="PS00513">
    <property type="entry name" value="ADENYLOSUCCIN_SYN_2"/>
    <property type="match status" value="1"/>
</dbReference>
<keyword evidence="3" id="KW-0547">Nucleotide-binding</keyword>
<feature type="transmembrane region" description="Helical" evidence="8">
    <location>
        <begin position="73"/>
        <end position="90"/>
    </location>
</feature>
<name>A0A9R1W2I7_LACSA</name>
<evidence type="ECO:0000256" key="6">
    <source>
        <dbReference type="ARBA" id="ARBA00023134"/>
    </source>
</evidence>
<dbReference type="Gramene" id="rna-gnl|WGS:NBSK|LSAT_3X58560_mrna">
    <property type="protein sequence ID" value="cds-PLY79424.1"/>
    <property type="gene ID" value="gene-LSAT_3X58560"/>
</dbReference>
<dbReference type="GO" id="GO:0005737">
    <property type="term" value="C:cytoplasm"/>
    <property type="evidence" value="ECO:0000318"/>
    <property type="project" value="GO_Central"/>
</dbReference>
<evidence type="ECO:0000256" key="2">
    <source>
        <dbReference type="ARBA" id="ARBA00022723"/>
    </source>
</evidence>
<feature type="active site" evidence="7">
    <location>
        <position position="50"/>
    </location>
</feature>
<dbReference type="PANTHER" id="PTHR11846">
    <property type="entry name" value="ADENYLOSUCCINATE SYNTHETASE"/>
    <property type="match status" value="1"/>
</dbReference>
<keyword evidence="8" id="KW-0812">Transmembrane</keyword>
<keyword evidence="10" id="KW-1185">Reference proteome</keyword>
<dbReference type="Pfam" id="PF00709">
    <property type="entry name" value="Adenylsucc_synt"/>
    <property type="match status" value="1"/>
</dbReference>
<keyword evidence="1" id="KW-0436">Ligase</keyword>
<keyword evidence="5" id="KW-0460">Magnesium</keyword>
<evidence type="ECO:0000313" key="9">
    <source>
        <dbReference type="EMBL" id="KAJ0215352.1"/>
    </source>
</evidence>
<dbReference type="AlphaFoldDB" id="A0A9R1W2I7"/>
<dbReference type="OrthoDB" id="10265645at2759"/>
<accession>A0A9R1W2I7</accession>
<evidence type="ECO:0000256" key="1">
    <source>
        <dbReference type="ARBA" id="ARBA00022598"/>
    </source>
</evidence>
<dbReference type="FunFam" id="1.10.300.10:FF:000001">
    <property type="entry name" value="Adenylosuccinate synthetase"/>
    <property type="match status" value="1"/>
</dbReference>
<keyword evidence="8" id="KW-1133">Transmembrane helix</keyword>
<organism evidence="9 10">
    <name type="scientific">Lactuca sativa</name>
    <name type="common">Garden lettuce</name>
    <dbReference type="NCBI Taxonomy" id="4236"/>
    <lineage>
        <taxon>Eukaryota</taxon>
        <taxon>Viridiplantae</taxon>
        <taxon>Streptophyta</taxon>
        <taxon>Embryophyta</taxon>
        <taxon>Tracheophyta</taxon>
        <taxon>Spermatophyta</taxon>
        <taxon>Magnoliopsida</taxon>
        <taxon>eudicotyledons</taxon>
        <taxon>Gunneridae</taxon>
        <taxon>Pentapetalae</taxon>
        <taxon>asterids</taxon>
        <taxon>campanulids</taxon>
        <taxon>Asterales</taxon>
        <taxon>Asteraceae</taxon>
        <taxon>Cichorioideae</taxon>
        <taxon>Cichorieae</taxon>
        <taxon>Lactucinae</taxon>
        <taxon>Lactuca</taxon>
    </lineage>
</organism>
<evidence type="ECO:0000256" key="5">
    <source>
        <dbReference type="ARBA" id="ARBA00022842"/>
    </source>
</evidence>
<dbReference type="GO" id="GO:0044208">
    <property type="term" value="P:'de novo' AMP biosynthetic process"/>
    <property type="evidence" value="ECO:0000318"/>
    <property type="project" value="GO_Central"/>
</dbReference>
<dbReference type="GO" id="GO:0046872">
    <property type="term" value="F:metal ion binding"/>
    <property type="evidence" value="ECO:0007669"/>
    <property type="project" value="UniProtKB-KW"/>
</dbReference>
<dbReference type="GO" id="GO:0005525">
    <property type="term" value="F:GTP binding"/>
    <property type="evidence" value="ECO:0007669"/>
    <property type="project" value="UniProtKB-KW"/>
</dbReference>
<dbReference type="InterPro" id="IPR027417">
    <property type="entry name" value="P-loop_NTPase"/>
</dbReference>
<keyword evidence="2" id="KW-0479">Metal-binding</keyword>
<dbReference type="Gene3D" id="1.10.300.10">
    <property type="entry name" value="Adenylosuccinate Synthetase, subunit A, domain 2"/>
    <property type="match status" value="1"/>
</dbReference>